<evidence type="ECO:0000259" key="10">
    <source>
        <dbReference type="Pfam" id="PF01618"/>
    </source>
</evidence>
<evidence type="ECO:0000256" key="8">
    <source>
        <dbReference type="ARBA" id="ARBA00023136"/>
    </source>
</evidence>
<dbReference type="AlphaFoldDB" id="A0A1W1C2V4"/>
<proteinExistence type="inferred from homology"/>
<keyword evidence="5 9" id="KW-0812">Transmembrane</keyword>
<evidence type="ECO:0000256" key="7">
    <source>
        <dbReference type="ARBA" id="ARBA00022989"/>
    </source>
</evidence>
<dbReference type="Pfam" id="PF01618">
    <property type="entry name" value="MotA_ExbB"/>
    <property type="match status" value="1"/>
</dbReference>
<evidence type="ECO:0000256" key="4">
    <source>
        <dbReference type="ARBA" id="ARBA00022475"/>
    </source>
</evidence>
<evidence type="ECO:0000256" key="3">
    <source>
        <dbReference type="ARBA" id="ARBA00022448"/>
    </source>
</evidence>
<evidence type="ECO:0000256" key="1">
    <source>
        <dbReference type="ARBA" id="ARBA00004651"/>
    </source>
</evidence>
<sequence length="150" mass="16315">METTSSMISYAETALDWGVMGTLGLMSVVTLWLFIERMMFYKGVRIEDYKHRDNLELDLTDNIGIISAIGSNAPYVGLLGTVVGIMITFYSLGDIGAVDAKKIMMGLALALKATATGLLVAMPAIVAYTIVLRKVERILTKFDVAAEEAK</sequence>
<comment type="subcellular location">
    <subcellularLocation>
        <location evidence="1">Cell membrane</location>
        <topology evidence="1">Multi-pass membrane protein</topology>
    </subcellularLocation>
</comment>
<keyword evidence="4" id="KW-1003">Cell membrane</keyword>
<feature type="transmembrane region" description="Helical" evidence="9">
    <location>
        <begin position="75"/>
        <end position="93"/>
    </location>
</feature>
<feature type="domain" description="MotA/TolQ/ExbB proton channel" evidence="10">
    <location>
        <begin position="37"/>
        <end position="143"/>
    </location>
</feature>
<keyword evidence="8 9" id="KW-0472">Membrane</keyword>
<evidence type="ECO:0000256" key="9">
    <source>
        <dbReference type="SAM" id="Phobius"/>
    </source>
</evidence>
<keyword evidence="3" id="KW-0813">Transport</keyword>
<evidence type="ECO:0000256" key="5">
    <source>
        <dbReference type="ARBA" id="ARBA00022692"/>
    </source>
</evidence>
<gene>
    <name evidence="11" type="ORF">MNB_SM-6-336</name>
</gene>
<organism evidence="11">
    <name type="scientific">hydrothermal vent metagenome</name>
    <dbReference type="NCBI Taxonomy" id="652676"/>
    <lineage>
        <taxon>unclassified sequences</taxon>
        <taxon>metagenomes</taxon>
        <taxon>ecological metagenomes</taxon>
    </lineage>
</organism>
<dbReference type="PANTHER" id="PTHR30625:SF15">
    <property type="entry name" value="BIOPOLYMER TRANSPORT PROTEIN EXBB"/>
    <property type="match status" value="1"/>
</dbReference>
<dbReference type="InterPro" id="IPR002898">
    <property type="entry name" value="MotA_ExbB_proton_chnl"/>
</dbReference>
<dbReference type="EMBL" id="FPHK01000043">
    <property type="protein sequence ID" value="SFV60031.1"/>
    <property type="molecule type" value="Genomic_DNA"/>
</dbReference>
<dbReference type="GO" id="GO:0017038">
    <property type="term" value="P:protein import"/>
    <property type="evidence" value="ECO:0007669"/>
    <property type="project" value="TreeGrafter"/>
</dbReference>
<keyword evidence="6" id="KW-0653">Protein transport</keyword>
<accession>A0A1W1C2V4</accession>
<keyword evidence="7 9" id="KW-1133">Transmembrane helix</keyword>
<dbReference type="PANTHER" id="PTHR30625">
    <property type="entry name" value="PROTEIN TOLQ"/>
    <property type="match status" value="1"/>
</dbReference>
<evidence type="ECO:0000256" key="6">
    <source>
        <dbReference type="ARBA" id="ARBA00022927"/>
    </source>
</evidence>
<evidence type="ECO:0000313" key="11">
    <source>
        <dbReference type="EMBL" id="SFV60031.1"/>
    </source>
</evidence>
<dbReference type="GO" id="GO:0055085">
    <property type="term" value="P:transmembrane transport"/>
    <property type="evidence" value="ECO:0007669"/>
    <property type="project" value="InterPro"/>
</dbReference>
<reference evidence="11" key="1">
    <citation type="submission" date="2016-10" db="EMBL/GenBank/DDBJ databases">
        <authorList>
            <person name="de Groot N.N."/>
        </authorList>
    </citation>
    <scope>NUCLEOTIDE SEQUENCE</scope>
</reference>
<comment type="similarity">
    <text evidence="2">Belongs to the ExbB/TolQ family.</text>
</comment>
<dbReference type="NCBIfam" id="TIGR02805">
    <property type="entry name" value="exbB2"/>
    <property type="match status" value="1"/>
</dbReference>
<feature type="transmembrane region" description="Helical" evidence="9">
    <location>
        <begin position="17"/>
        <end position="35"/>
    </location>
</feature>
<dbReference type="InterPro" id="IPR014172">
    <property type="entry name" value="TonB_ExbB_2"/>
</dbReference>
<evidence type="ECO:0000256" key="2">
    <source>
        <dbReference type="ARBA" id="ARBA00010442"/>
    </source>
</evidence>
<feature type="transmembrane region" description="Helical" evidence="9">
    <location>
        <begin position="105"/>
        <end position="131"/>
    </location>
</feature>
<name>A0A1W1C2V4_9ZZZZ</name>
<dbReference type="GO" id="GO:0005886">
    <property type="term" value="C:plasma membrane"/>
    <property type="evidence" value="ECO:0007669"/>
    <property type="project" value="UniProtKB-SubCell"/>
</dbReference>
<protein>
    <submittedName>
        <fullName evidence="11">MotA/TolQ/ExbB proton channel family protein</fullName>
    </submittedName>
</protein>
<dbReference type="InterPro" id="IPR050790">
    <property type="entry name" value="ExbB/TolQ_transport"/>
</dbReference>